<comment type="caution">
    <text evidence="1">The sequence shown here is derived from an EMBL/GenBank/DDBJ whole genome shotgun (WGS) entry which is preliminary data.</text>
</comment>
<dbReference type="Proteomes" id="UP001273505">
    <property type="component" value="Unassembled WGS sequence"/>
</dbReference>
<name>A0ABU4RX46_9GAMM</name>
<keyword evidence="2" id="KW-1185">Reference proteome</keyword>
<protein>
    <recommendedName>
        <fullName evidence="3">DUF2059 domain-containing protein</fullName>
    </recommendedName>
</protein>
<sequence>MKFSLLWVKGMTIVVLALLSSIVMAERELNAGDVDAWLATTEQLMPMQDVFEKMGQGSTIADEYTEEEFKALSIEKQDEVMDDMLKEQGAYDQIYAVLNEYEWPSAGEYMRVSSRIGMAIAARMRDQMMKSLPAEQRQMMEEMSGPVNANPADVALVESNWDKVSQFMGKYMQAPK</sequence>
<gene>
    <name evidence="1" type="ORF">SCD92_08490</name>
</gene>
<proteinExistence type="predicted"/>
<dbReference type="RefSeq" id="WP_302721975.1">
    <property type="nucleotide sequence ID" value="NZ_JAULRU010000418.1"/>
</dbReference>
<accession>A0ABU4RX46</accession>
<dbReference type="EMBL" id="JAXAFO010000011">
    <property type="protein sequence ID" value="MDX6849395.1"/>
    <property type="molecule type" value="Genomic_DNA"/>
</dbReference>
<evidence type="ECO:0000313" key="1">
    <source>
        <dbReference type="EMBL" id="MDX6849395.1"/>
    </source>
</evidence>
<organism evidence="1 2">
    <name type="scientific">Gilvimarinus gilvus</name>
    <dbReference type="NCBI Taxonomy" id="3058038"/>
    <lineage>
        <taxon>Bacteria</taxon>
        <taxon>Pseudomonadati</taxon>
        <taxon>Pseudomonadota</taxon>
        <taxon>Gammaproteobacteria</taxon>
        <taxon>Cellvibrionales</taxon>
        <taxon>Cellvibrionaceae</taxon>
        <taxon>Gilvimarinus</taxon>
    </lineage>
</organism>
<evidence type="ECO:0000313" key="2">
    <source>
        <dbReference type="Proteomes" id="UP001273505"/>
    </source>
</evidence>
<reference evidence="1 2" key="1">
    <citation type="submission" date="2023-11" db="EMBL/GenBank/DDBJ databases">
        <title>Gilvimarinus fulvus sp. nov., isolated from the surface of Kelp.</title>
        <authorList>
            <person name="Sun Y.Y."/>
            <person name="Gong Y."/>
            <person name="Du Z.J."/>
        </authorList>
    </citation>
    <scope>NUCLEOTIDE SEQUENCE [LARGE SCALE GENOMIC DNA]</scope>
    <source>
        <strain evidence="1 2">SDUM040013</strain>
    </source>
</reference>
<evidence type="ECO:0008006" key="3">
    <source>
        <dbReference type="Google" id="ProtNLM"/>
    </source>
</evidence>